<feature type="compositionally biased region" description="Basic and acidic residues" evidence="1">
    <location>
        <begin position="253"/>
        <end position="267"/>
    </location>
</feature>
<gene>
    <name evidence="2" type="ORF">KSZ_59590</name>
</gene>
<name>A0ABQ3VQT0_9CHLR</name>
<feature type="compositionally biased region" description="Polar residues" evidence="1">
    <location>
        <begin position="230"/>
        <end position="244"/>
    </location>
</feature>
<evidence type="ECO:0008006" key="4">
    <source>
        <dbReference type="Google" id="ProtNLM"/>
    </source>
</evidence>
<evidence type="ECO:0000313" key="2">
    <source>
        <dbReference type="EMBL" id="GHO87953.1"/>
    </source>
</evidence>
<comment type="caution">
    <text evidence="2">The sequence shown here is derived from an EMBL/GenBank/DDBJ whole genome shotgun (WGS) entry which is preliminary data.</text>
</comment>
<organism evidence="2 3">
    <name type="scientific">Dictyobacter formicarum</name>
    <dbReference type="NCBI Taxonomy" id="2778368"/>
    <lineage>
        <taxon>Bacteria</taxon>
        <taxon>Bacillati</taxon>
        <taxon>Chloroflexota</taxon>
        <taxon>Ktedonobacteria</taxon>
        <taxon>Ktedonobacterales</taxon>
        <taxon>Dictyobacteraceae</taxon>
        <taxon>Dictyobacter</taxon>
    </lineage>
</organism>
<dbReference type="PANTHER" id="PTHR36109">
    <property type="entry name" value="MEMBRANE PROTEIN-RELATED"/>
    <property type="match status" value="1"/>
</dbReference>
<feature type="region of interest" description="Disordered" evidence="1">
    <location>
        <begin position="226"/>
        <end position="352"/>
    </location>
</feature>
<protein>
    <recommendedName>
        <fullName evidence="4">General stress protein 17M-like domain-containing protein</fullName>
    </recommendedName>
</protein>
<proteinExistence type="predicted"/>
<evidence type="ECO:0000256" key="1">
    <source>
        <dbReference type="SAM" id="MobiDB-lite"/>
    </source>
</evidence>
<feature type="compositionally biased region" description="Low complexity" evidence="1">
    <location>
        <begin position="320"/>
        <end position="332"/>
    </location>
</feature>
<dbReference type="InterPro" id="IPR052948">
    <property type="entry name" value="Low_temp-induced_all0457"/>
</dbReference>
<feature type="compositionally biased region" description="Basic and acidic residues" evidence="1">
    <location>
        <begin position="336"/>
        <end position="352"/>
    </location>
</feature>
<feature type="compositionally biased region" description="Low complexity" evidence="1">
    <location>
        <begin position="291"/>
        <end position="302"/>
    </location>
</feature>
<reference evidence="2 3" key="1">
    <citation type="journal article" date="2021" name="Int. J. Syst. Evol. Microbiol.">
        <title>Reticulibacter mediterranei gen. nov., sp. nov., within the new family Reticulibacteraceae fam. nov., and Ktedonospora formicarum gen. nov., sp. nov., Ktedonobacter robiniae sp. nov., Dictyobacter formicarum sp. nov. and Dictyobacter arantiisoli sp. nov., belonging to the class Ktedonobacteria.</title>
        <authorList>
            <person name="Yabe S."/>
            <person name="Zheng Y."/>
            <person name="Wang C.M."/>
            <person name="Sakai Y."/>
            <person name="Abe K."/>
            <person name="Yokota A."/>
            <person name="Donadio S."/>
            <person name="Cavaletti L."/>
            <person name="Monciardini P."/>
        </authorList>
    </citation>
    <scope>NUCLEOTIDE SEQUENCE [LARGE SCALE GENOMIC DNA]</scope>
    <source>
        <strain evidence="2 3">SOSP1-9</strain>
    </source>
</reference>
<keyword evidence="3" id="KW-1185">Reference proteome</keyword>
<dbReference type="Proteomes" id="UP000635565">
    <property type="component" value="Unassembled WGS sequence"/>
</dbReference>
<dbReference type="RefSeq" id="WP_201365480.1">
    <property type="nucleotide sequence ID" value="NZ_BNJJ01000020.1"/>
</dbReference>
<evidence type="ECO:0000313" key="3">
    <source>
        <dbReference type="Proteomes" id="UP000635565"/>
    </source>
</evidence>
<sequence length="352" mass="35315">MLTIERATAVGVFSEPALAEQAMAQLRNAGFTDEQIGFISRDPHIAPSDSVEDASNAPSTATGAVSGGVIGGVIGAVTSLLIPGFGPAIAGGILAATLGGVALGALAGGFVGSLTHLGVPEYEARFYEGQLNEGRTVVTVNAPGRYDDAVRILHQAGAYDANVSANAPAIDNNRAGSTYTNSTADTVPPAVYPAGLAGVNGPAGTVNPGLPVAAAFPAATPASTDPLAGNNATANNETVGSSYGSAEMFSTKKSPEELKEQERRLENEQGGASSVEDEDTVYMSAPGRNPGAAAAYGTDTTTPEYNGAVPAPAPVRSAYAGTDTTTPGTAGANDSSYHRADEQASDTDESHS</sequence>
<dbReference type="PANTHER" id="PTHR36109:SF2">
    <property type="entry name" value="MEMBRANE PROTEIN"/>
    <property type="match status" value="1"/>
</dbReference>
<dbReference type="EMBL" id="BNJJ01000020">
    <property type="protein sequence ID" value="GHO87953.1"/>
    <property type="molecule type" value="Genomic_DNA"/>
</dbReference>
<accession>A0ABQ3VQT0</accession>